<proteinExistence type="predicted"/>
<dbReference type="EMBL" id="GHES01037808">
    <property type="protein sequence ID" value="MPA68367.1"/>
    <property type="molecule type" value="Transcribed_RNA"/>
</dbReference>
<dbReference type="SUPFAM" id="SSF48371">
    <property type="entry name" value="ARM repeat"/>
    <property type="match status" value="1"/>
</dbReference>
<organism evidence="1">
    <name type="scientific">Davidia involucrata</name>
    <name type="common">Dove tree</name>
    <dbReference type="NCBI Taxonomy" id="16924"/>
    <lineage>
        <taxon>Eukaryota</taxon>
        <taxon>Viridiplantae</taxon>
        <taxon>Streptophyta</taxon>
        <taxon>Embryophyta</taxon>
        <taxon>Tracheophyta</taxon>
        <taxon>Spermatophyta</taxon>
        <taxon>Magnoliopsida</taxon>
        <taxon>eudicotyledons</taxon>
        <taxon>Gunneridae</taxon>
        <taxon>Pentapetalae</taxon>
        <taxon>asterids</taxon>
        <taxon>Cornales</taxon>
        <taxon>Nyssaceae</taxon>
        <taxon>Davidia</taxon>
    </lineage>
</organism>
<sequence>MDHVHKQDNQHRLTLLEALKKASKDLQKKSIFLKPDSNAIKAFLELKTEAETEFSRDPSLFNLSELLSNLKTQLQKLQQSQDYALLSFLCRQITNYQISTIAISIETEVQGLIDQEIIRNLVRVLQDSVDEDEKMEALARFEKRVSMGFDRDLQEMILKAKVFSILELIVCYSNFSRRVREQSAVAIVALVRFNRDVFVGQVLMGSTVKTLMSMASYSHQSIQSLSSLIKLIRSPLVYELESNGYIPRIISLLNSKDLSIRVAAMDCILEFACFAMREAIEAMLEEGLIRKLVELQRLEFRTDLIELERFDDDENRGICVETELERKMDCEENGFLENHPFVNCITRFVVQLEMGEGLEHGEKRPLKQEILRRVREASASDAEATTIVAEILWGSSP</sequence>
<gene>
    <name evidence="1" type="ORF">Din_037808</name>
</gene>
<dbReference type="InterPro" id="IPR011989">
    <property type="entry name" value="ARM-like"/>
</dbReference>
<evidence type="ECO:0000313" key="1">
    <source>
        <dbReference type="EMBL" id="MPA68367.1"/>
    </source>
</evidence>
<dbReference type="PANTHER" id="PTHR35834">
    <property type="entry name" value="ARMADILLO-TYPE FOLD PROTEIN-RELATED"/>
    <property type="match status" value="1"/>
</dbReference>
<dbReference type="Gene3D" id="1.25.10.10">
    <property type="entry name" value="Leucine-rich Repeat Variant"/>
    <property type="match status" value="1"/>
</dbReference>
<reference evidence="1" key="1">
    <citation type="submission" date="2019-08" db="EMBL/GenBank/DDBJ databases">
        <title>Reference gene set and small RNA set construction with multiple tissues from Davidia involucrata Baill.</title>
        <authorList>
            <person name="Yang H."/>
            <person name="Zhou C."/>
            <person name="Li G."/>
            <person name="Wang J."/>
            <person name="Gao P."/>
            <person name="Wang M."/>
            <person name="Wang R."/>
            <person name="Zhao Y."/>
        </authorList>
    </citation>
    <scope>NUCLEOTIDE SEQUENCE</scope>
    <source>
        <tissue evidence="1">Mixed with DoveR01_LX</tissue>
    </source>
</reference>
<dbReference type="InterPro" id="IPR016024">
    <property type="entry name" value="ARM-type_fold"/>
</dbReference>
<name>A0A5B7BHP0_DAVIN</name>
<dbReference type="PANTHER" id="PTHR35834:SF3">
    <property type="entry name" value="ARM REPEAT SUPERFAMILY PROTEIN"/>
    <property type="match status" value="1"/>
</dbReference>
<dbReference type="AlphaFoldDB" id="A0A5B7BHP0"/>
<protein>
    <submittedName>
        <fullName evidence="1">Uncharacterized protein</fullName>
    </submittedName>
</protein>
<accession>A0A5B7BHP0</accession>